<dbReference type="Proteomes" id="UP001289374">
    <property type="component" value="Unassembled WGS sequence"/>
</dbReference>
<dbReference type="EMBL" id="JACGWL010000872">
    <property type="protein sequence ID" value="KAK4381478.1"/>
    <property type="molecule type" value="Genomic_DNA"/>
</dbReference>
<keyword evidence="3" id="KW-1185">Reference proteome</keyword>
<dbReference type="PANTHER" id="PTHR35307:SF3">
    <property type="entry name" value="DUF4220 DOMAIN-CONTAINING PROTEIN"/>
    <property type="match status" value="1"/>
</dbReference>
<sequence length="844" mass="96196">MDSLDSHVQEKLDEAMPWIGLYIAAASAVCTLAMAADAFNGFTSKKLWFPCKYFSMNAASLTLLAVAMKLPMDLNTYLLYQADWHAKICSLLFMTISMSNFMSSLGSMTDKEIGTNMAALGILVITIVVNMWIQTFHLRGYFHSRMMIAALIPTIFMLLLLATFFSSAIALPTSKRSLESKYQEMHQVAMREEEIVKRTKGFKIDKRMIDGMKKYWVMTETSNPQFVMARSAFCCTSSVICVLASSILQVVYIGYYKRSHKVTMGESASVYGCYTKWILLVQSNGILVGIIAPVSRWFIAVRFKCLTTCHEISFAKELGIEEHWIQTLKYWRDSFSVIQIQDGKCRKYIHDFKWFTLTFLIRVQIMMVLLSKLLLFIPALLITPFVLCFKKFKTRLLAKVTTSNKDMRSESGGNIELNLNRFVLLLDGEQELPQRILKDICDQADKVIKIGTKQQPQNLLQLLNKFGNFGGVREFDSLQVPSIHSQEPPNCWTLPLVTLTSIAISLPNIAINHMATQLVSSVSEGLSLAMLIEKTLDQNGELMNIRNAADVTWAGVAIYRKWQQVDLRRISLDYKSSKNLLQELSSHAEMIILEFKRKANDFLMENPLNWPASVIAANSMYRISQTILHSYQEENDQTGCQDKTGQTDEELFERLTIMIADILAACFTNLSQVMITKCHRNAIEEREKSVHEAFLLLGRTRQIVDLLQRQEWPSLDHDKAAYIEEWRAFFLQDNENPITSISTSSDKARGTPVSNEEKITVVEPLSAASSLKVEGKVIGLSFFQEEITPFFNVCCFVMIQRRPFLSLEKFKNLSCFTEKEKRFVDAFLPFFYGISVTHGDYHTP</sequence>
<keyword evidence="1" id="KW-1133">Transmembrane helix</keyword>
<proteinExistence type="predicted"/>
<dbReference type="AlphaFoldDB" id="A0AAE1T325"/>
<name>A0AAE1T325_9LAMI</name>
<accession>A0AAE1T325</accession>
<evidence type="ECO:0000313" key="3">
    <source>
        <dbReference type="Proteomes" id="UP001289374"/>
    </source>
</evidence>
<reference evidence="2" key="2">
    <citation type="journal article" date="2024" name="Plant">
        <title>Genomic evolution and insights into agronomic trait innovations of Sesamum species.</title>
        <authorList>
            <person name="Miao H."/>
            <person name="Wang L."/>
            <person name="Qu L."/>
            <person name="Liu H."/>
            <person name="Sun Y."/>
            <person name="Le M."/>
            <person name="Wang Q."/>
            <person name="Wei S."/>
            <person name="Zheng Y."/>
            <person name="Lin W."/>
            <person name="Duan Y."/>
            <person name="Cao H."/>
            <person name="Xiong S."/>
            <person name="Wang X."/>
            <person name="Wei L."/>
            <person name="Li C."/>
            <person name="Ma Q."/>
            <person name="Ju M."/>
            <person name="Zhao R."/>
            <person name="Li G."/>
            <person name="Mu C."/>
            <person name="Tian Q."/>
            <person name="Mei H."/>
            <person name="Zhang T."/>
            <person name="Gao T."/>
            <person name="Zhang H."/>
        </authorList>
    </citation>
    <scope>NUCLEOTIDE SEQUENCE</scope>
    <source>
        <strain evidence="2">K16</strain>
    </source>
</reference>
<feature type="transmembrane region" description="Helical" evidence="1">
    <location>
        <begin position="84"/>
        <end position="101"/>
    </location>
</feature>
<keyword evidence="1" id="KW-0472">Membrane</keyword>
<feature type="transmembrane region" description="Helical" evidence="1">
    <location>
        <begin position="145"/>
        <end position="171"/>
    </location>
</feature>
<comment type="caution">
    <text evidence="2">The sequence shown here is derived from an EMBL/GenBank/DDBJ whole genome shotgun (WGS) entry which is preliminary data.</text>
</comment>
<dbReference type="PANTHER" id="PTHR35307">
    <property type="entry name" value="PROTEIN, PUTATIVE-RELATED"/>
    <property type="match status" value="1"/>
</dbReference>
<organism evidence="2 3">
    <name type="scientific">Sesamum angolense</name>
    <dbReference type="NCBI Taxonomy" id="2727404"/>
    <lineage>
        <taxon>Eukaryota</taxon>
        <taxon>Viridiplantae</taxon>
        <taxon>Streptophyta</taxon>
        <taxon>Embryophyta</taxon>
        <taxon>Tracheophyta</taxon>
        <taxon>Spermatophyta</taxon>
        <taxon>Magnoliopsida</taxon>
        <taxon>eudicotyledons</taxon>
        <taxon>Gunneridae</taxon>
        <taxon>Pentapetalae</taxon>
        <taxon>asterids</taxon>
        <taxon>lamiids</taxon>
        <taxon>Lamiales</taxon>
        <taxon>Pedaliaceae</taxon>
        <taxon>Sesamum</taxon>
    </lineage>
</organism>
<keyword evidence="1" id="KW-0812">Transmembrane</keyword>
<evidence type="ECO:0000256" key="1">
    <source>
        <dbReference type="SAM" id="Phobius"/>
    </source>
</evidence>
<feature type="transmembrane region" description="Helical" evidence="1">
    <location>
        <begin position="54"/>
        <end position="72"/>
    </location>
</feature>
<feature type="transmembrane region" description="Helical" evidence="1">
    <location>
        <begin position="274"/>
        <end position="294"/>
    </location>
</feature>
<feature type="transmembrane region" description="Helical" evidence="1">
    <location>
        <begin position="113"/>
        <end position="133"/>
    </location>
</feature>
<gene>
    <name evidence="2" type="ORF">Sango_2964600</name>
</gene>
<protein>
    <submittedName>
        <fullName evidence="2">Uncharacterized protein</fullName>
    </submittedName>
</protein>
<feature type="transmembrane region" description="Helical" evidence="1">
    <location>
        <begin position="20"/>
        <end position="42"/>
    </location>
</feature>
<reference evidence="2" key="1">
    <citation type="submission" date="2020-06" db="EMBL/GenBank/DDBJ databases">
        <authorList>
            <person name="Li T."/>
            <person name="Hu X."/>
            <person name="Zhang T."/>
            <person name="Song X."/>
            <person name="Zhang H."/>
            <person name="Dai N."/>
            <person name="Sheng W."/>
            <person name="Hou X."/>
            <person name="Wei L."/>
        </authorList>
    </citation>
    <scope>NUCLEOTIDE SEQUENCE</scope>
    <source>
        <strain evidence="2">K16</strain>
        <tissue evidence="2">Leaf</tissue>
    </source>
</reference>
<feature type="transmembrane region" description="Helical" evidence="1">
    <location>
        <begin position="232"/>
        <end position="254"/>
    </location>
</feature>
<evidence type="ECO:0000313" key="2">
    <source>
        <dbReference type="EMBL" id="KAK4381478.1"/>
    </source>
</evidence>
<feature type="transmembrane region" description="Helical" evidence="1">
    <location>
        <begin position="354"/>
        <end position="387"/>
    </location>
</feature>